<protein>
    <recommendedName>
        <fullName evidence="5">Transmembrane protein</fullName>
    </recommendedName>
</protein>
<keyword evidence="4" id="KW-1185">Reference proteome</keyword>
<keyword evidence="2" id="KW-0812">Transmembrane</keyword>
<accession>T5LED1</accession>
<evidence type="ECO:0000313" key="4">
    <source>
        <dbReference type="Proteomes" id="UP000003973"/>
    </source>
</evidence>
<dbReference type="AlphaFoldDB" id="T5LED1"/>
<comment type="caution">
    <text evidence="3">The sequence shown here is derived from an EMBL/GenBank/DDBJ whole genome shotgun (WGS) entry which is preliminary data.</text>
</comment>
<organism evidence="3 4">
    <name type="scientific">Oxalobacter paraformigenes</name>
    <dbReference type="NCBI Taxonomy" id="556268"/>
    <lineage>
        <taxon>Bacteria</taxon>
        <taxon>Pseudomonadati</taxon>
        <taxon>Pseudomonadota</taxon>
        <taxon>Betaproteobacteria</taxon>
        <taxon>Burkholderiales</taxon>
        <taxon>Oxalobacteraceae</taxon>
        <taxon>Oxalobacter</taxon>
    </lineage>
</organism>
<feature type="transmembrane region" description="Helical" evidence="2">
    <location>
        <begin position="43"/>
        <end position="62"/>
    </location>
</feature>
<dbReference type="EMBL" id="ACDP02000020">
    <property type="protein sequence ID" value="EQM95226.1"/>
    <property type="molecule type" value="Genomic_DNA"/>
</dbReference>
<proteinExistence type="predicted"/>
<reference evidence="3" key="1">
    <citation type="submission" date="2011-10" db="EMBL/GenBank/DDBJ databases">
        <title>The Genome Sequence of Oxalobacter formigenes HOxBLS.</title>
        <authorList>
            <consortium name="The Broad Institute Genome Sequencing Platform"/>
            <person name="Earl A."/>
            <person name="Ward D."/>
            <person name="Feldgarden M."/>
            <person name="Gevers D."/>
            <person name="Allison M.J."/>
            <person name="Humphrey S."/>
            <person name="Young S.K."/>
            <person name="Zeng Q."/>
            <person name="Gargeya S."/>
            <person name="Fitzgerald M."/>
            <person name="Haas B."/>
            <person name="Abouelleil A."/>
            <person name="Alvarado L."/>
            <person name="Arachchi H.M."/>
            <person name="Berlin A."/>
            <person name="Brown A."/>
            <person name="Chapman S.B."/>
            <person name="Chen Z."/>
            <person name="Dunbar C."/>
            <person name="Freedman E."/>
            <person name="Gearin G."/>
            <person name="Goldberg J."/>
            <person name="Griggs A."/>
            <person name="Gujja S."/>
            <person name="Heiman D."/>
            <person name="Howarth C."/>
            <person name="Larson L."/>
            <person name="Lui A."/>
            <person name="MacDonald P.J.P."/>
            <person name="Montmayeur A."/>
            <person name="Murphy C."/>
            <person name="Neiman D."/>
            <person name="Pearson M."/>
            <person name="Priest M."/>
            <person name="Roberts A."/>
            <person name="Saif S."/>
            <person name="Shea T."/>
            <person name="Shenoy N."/>
            <person name="Sisk P."/>
            <person name="Stolte C."/>
            <person name="Sykes S."/>
            <person name="Wortman J."/>
            <person name="Nusbaum C."/>
            <person name="Birren B."/>
        </authorList>
    </citation>
    <scope>NUCLEOTIDE SEQUENCE [LARGE SCALE GENOMIC DNA]</scope>
    <source>
        <strain evidence="3">HOxBLS</strain>
    </source>
</reference>
<feature type="region of interest" description="Disordered" evidence="1">
    <location>
        <begin position="1"/>
        <end position="33"/>
    </location>
</feature>
<dbReference type="Proteomes" id="UP000003973">
    <property type="component" value="Unassembled WGS sequence"/>
</dbReference>
<evidence type="ECO:0000313" key="3">
    <source>
        <dbReference type="EMBL" id="EQM95226.1"/>
    </source>
</evidence>
<gene>
    <name evidence="3" type="ORF">OFAG_02222</name>
</gene>
<sequence>MKNPRHGSESTLCTTRSGRPGRRKRKETQLENESEELSKKTRIIIMVAVAIVIGLIHLLYIRPRYGDSLPMILFQFFPLYFLWKILFGEKKKAPPKPRKKK</sequence>
<keyword evidence="2" id="KW-1133">Transmembrane helix</keyword>
<dbReference type="HOGENOM" id="CLU_2288724_0_0_4"/>
<evidence type="ECO:0000256" key="2">
    <source>
        <dbReference type="SAM" id="Phobius"/>
    </source>
</evidence>
<evidence type="ECO:0000256" key="1">
    <source>
        <dbReference type="SAM" id="MobiDB-lite"/>
    </source>
</evidence>
<name>T5LED1_9BURK</name>
<evidence type="ECO:0008006" key="5">
    <source>
        <dbReference type="Google" id="ProtNLM"/>
    </source>
</evidence>
<feature type="transmembrane region" description="Helical" evidence="2">
    <location>
        <begin position="68"/>
        <end position="87"/>
    </location>
</feature>
<keyword evidence="2" id="KW-0472">Membrane</keyword>